<dbReference type="AlphaFoldDB" id="A0A8E0IK29"/>
<gene>
    <name evidence="1" type="ORF">Lpp77_08322</name>
</gene>
<proteinExistence type="predicted"/>
<reference evidence="1 2" key="1">
    <citation type="journal article" date="2013" name="PLoS ONE">
        <title>Lactobacillus paracasei comparative genomics: towards species pan-genome definition and exploitation of diversity.</title>
        <authorList>
            <person name="Smokvina T."/>
            <person name="Wels M."/>
            <person name="Polka J."/>
            <person name="Chervaux C."/>
            <person name="Brisse S."/>
            <person name="Boekhorst J."/>
            <person name="van Hylckama Vlieg J.E."/>
            <person name="Siezen R.J."/>
        </authorList>
    </citation>
    <scope>NUCLEOTIDE SEQUENCE [LARGE SCALE GENOMIC DNA]</scope>
    <source>
        <strain evidence="1 2">CNCM I-4270</strain>
    </source>
</reference>
<protein>
    <submittedName>
        <fullName evidence="1">Uncharacterized protein</fullName>
    </submittedName>
</protein>
<name>A0A8E0IK29_LACPA</name>
<sequence length="68" mass="7525">MLVDMDVEIAELLLLDWVGRGFLSRYAASDADCQHGTQNKTKLVFKFILKSFLIHGGGLAEQITLSKA</sequence>
<comment type="caution">
    <text evidence="1">The sequence shown here is derived from an EMBL/GenBank/DDBJ whole genome shotgun (WGS) entry which is preliminary data.</text>
</comment>
<organism evidence="1 2">
    <name type="scientific">Lacticaseibacillus paracasei subsp. paracasei CNCM I-4270</name>
    <dbReference type="NCBI Taxonomy" id="1256202"/>
    <lineage>
        <taxon>Bacteria</taxon>
        <taxon>Bacillati</taxon>
        <taxon>Bacillota</taxon>
        <taxon>Bacilli</taxon>
        <taxon>Lactobacillales</taxon>
        <taxon>Lactobacillaceae</taxon>
        <taxon>Lacticaseibacillus</taxon>
    </lineage>
</organism>
<accession>A0A8E0IK29</accession>
<evidence type="ECO:0000313" key="2">
    <source>
        <dbReference type="Proteomes" id="UP000014249"/>
    </source>
</evidence>
<evidence type="ECO:0000313" key="1">
    <source>
        <dbReference type="EMBL" id="EPC53819.1"/>
    </source>
</evidence>
<dbReference type="EMBL" id="ANJX01000233">
    <property type="protein sequence ID" value="EPC53819.1"/>
    <property type="molecule type" value="Genomic_DNA"/>
</dbReference>
<dbReference type="Proteomes" id="UP000014249">
    <property type="component" value="Unassembled WGS sequence"/>
</dbReference>